<dbReference type="eggNOG" id="COG5298">
    <property type="taxonomic scope" value="Bacteria"/>
</dbReference>
<reference evidence="3 4" key="1">
    <citation type="journal article" date="2015" name="Genome Announc.">
        <title>Expanding the biotechnology potential of lactobacilli through comparative genomics of 213 strains and associated genera.</title>
        <authorList>
            <person name="Sun Z."/>
            <person name="Harris H.M."/>
            <person name="McCann A."/>
            <person name="Guo C."/>
            <person name="Argimon S."/>
            <person name="Zhang W."/>
            <person name="Yang X."/>
            <person name="Jeffery I.B."/>
            <person name="Cooney J.C."/>
            <person name="Kagawa T.F."/>
            <person name="Liu W."/>
            <person name="Song Y."/>
            <person name="Salvetti E."/>
            <person name="Wrobel A."/>
            <person name="Rasinkangas P."/>
            <person name="Parkhill J."/>
            <person name="Rea M.C."/>
            <person name="O'Sullivan O."/>
            <person name="Ritari J."/>
            <person name="Douillard F.P."/>
            <person name="Paul Ross R."/>
            <person name="Yang R."/>
            <person name="Briner A.E."/>
            <person name="Felis G.E."/>
            <person name="de Vos W.M."/>
            <person name="Barrangou R."/>
            <person name="Klaenhammer T.R."/>
            <person name="Caufield P.W."/>
            <person name="Cui Y."/>
            <person name="Zhang H."/>
            <person name="O'Toole P.W."/>
        </authorList>
    </citation>
    <scope>NUCLEOTIDE SEQUENCE [LARGE SCALE GENOMIC DNA]</scope>
    <source>
        <strain evidence="3 4">DSM 5007</strain>
    </source>
</reference>
<comment type="caution">
    <text evidence="3">The sequence shown here is derived from an EMBL/GenBank/DDBJ whole genome shotgun (WGS) entry which is preliminary data.</text>
</comment>
<keyword evidence="2" id="KW-0732">Signal</keyword>
<dbReference type="AlphaFoldDB" id="A0A0R1W1G3"/>
<gene>
    <name evidence="3" type="ORF">FD16_GL000614</name>
</gene>
<dbReference type="STRING" id="1423807.FD16_GL000614"/>
<keyword evidence="1" id="KW-1133">Transmembrane helix</keyword>
<evidence type="ECO:0000313" key="3">
    <source>
        <dbReference type="EMBL" id="KRM11696.1"/>
    </source>
</evidence>
<name>A0A0R1W1G3_9LACO</name>
<dbReference type="EMBL" id="AZGF01000016">
    <property type="protein sequence ID" value="KRM11696.1"/>
    <property type="molecule type" value="Genomic_DNA"/>
</dbReference>
<proteinExistence type="predicted"/>
<keyword evidence="1" id="KW-0472">Membrane</keyword>
<dbReference type="PATRIC" id="fig|1423807.3.peg.623"/>
<keyword evidence="1" id="KW-0812">Transmembrane</keyword>
<evidence type="ECO:0000256" key="1">
    <source>
        <dbReference type="SAM" id="Phobius"/>
    </source>
</evidence>
<feature type="transmembrane region" description="Helical" evidence="1">
    <location>
        <begin position="480"/>
        <end position="500"/>
    </location>
</feature>
<evidence type="ECO:0000256" key="2">
    <source>
        <dbReference type="SAM" id="SignalP"/>
    </source>
</evidence>
<dbReference type="Proteomes" id="UP000051820">
    <property type="component" value="Unassembled WGS sequence"/>
</dbReference>
<evidence type="ECO:0000313" key="4">
    <source>
        <dbReference type="Proteomes" id="UP000051820"/>
    </source>
</evidence>
<keyword evidence="4" id="KW-1185">Reference proteome</keyword>
<protein>
    <recommendedName>
        <fullName evidence="5">DUF2334 domain-containing protein</fullName>
    </recommendedName>
</protein>
<sequence length="510" mass="57574">MLLTALLVLILVNLNANAQATTNSGNKIMLVYDSKNTADHDEKKIDTLQRILTSMNFRVRTLKESNYHGGMLNSSYTAVITMVNWDEAGFTNHQFESDRDNFTGYKIHIGAGLTNNEATQMNVTTARVHQQQFILDDGDNQQILPFSESITVIKKAPSGAQPIGELKTQQQNQKNYSFSTIVGKNAYIPEIANNGLELMVAESTLSQLFGDNSQYKPLLTFTNVSPYVNLKLLVKTSKYCSDHNIPFAISTVTVDKNTELQAYKRFTTALRKVENYGGVIFVQAPTIGGATKDDGPELSQMFTKYFVSFANNQVFPVGISAQNFWNQDTVLRNNSLAKADHWLLLPNTDVTYLKQDNNSRTAVQSLFALPASSINSMKNTSKIKFNVPTALTISIPESNSQLQTDKKEIDSLQTDWLSPKNERWQTRIHSGSTTVEYRSGKYYLNKEYEKIKNKTSTFHVKDNGQTSNTIFKRFFKIQGLILAVFFILVSLILTVFILIGRRIYRNMFKR</sequence>
<organism evidence="3 4">
    <name type="scientific">Paucilactobacillus suebicus DSM 5007 = KCTC 3549</name>
    <dbReference type="NCBI Taxonomy" id="1423807"/>
    <lineage>
        <taxon>Bacteria</taxon>
        <taxon>Bacillati</taxon>
        <taxon>Bacillota</taxon>
        <taxon>Bacilli</taxon>
        <taxon>Lactobacillales</taxon>
        <taxon>Lactobacillaceae</taxon>
        <taxon>Paucilactobacillus</taxon>
    </lineage>
</organism>
<accession>A0A0R1W1G3</accession>
<feature type="signal peptide" evidence="2">
    <location>
        <begin position="1"/>
        <end position="18"/>
    </location>
</feature>
<evidence type="ECO:0008006" key="5">
    <source>
        <dbReference type="Google" id="ProtNLM"/>
    </source>
</evidence>
<feature type="chain" id="PRO_5038923038" description="DUF2334 domain-containing protein" evidence="2">
    <location>
        <begin position="19"/>
        <end position="510"/>
    </location>
</feature>